<sequence length="253" mass="28687">MKKTLPVLLAGFVMFIIFALIRDPEKILPMREVRRFTKSYESCPKPFVFQMPIDINKATSILYPGQKRGGEYKAHGGFRFDNSRPEDISVLAPYDAEVIAGARYPVNGEIQYTFDFAHPCGIRYRFGHLLTLAPKFQTIAEKFPLPKGLDSRTTEVYPPIKVKQEEVIATAVGLTRGGDSAQGGINTFVDWGVYDYRQKNQSSKDSAWVVRHPYEIESYAVCWFDWISSVDRNKVLALPSSDFESGKSSDYCK</sequence>
<name>A0A1F7GJD5_9BACT</name>
<protein>
    <submittedName>
        <fullName evidence="1">Uncharacterized protein</fullName>
    </submittedName>
</protein>
<dbReference type="Proteomes" id="UP000176850">
    <property type="component" value="Unassembled WGS sequence"/>
</dbReference>
<reference evidence="1 2" key="1">
    <citation type="journal article" date="2016" name="Nat. Commun.">
        <title>Thousands of microbial genomes shed light on interconnected biogeochemical processes in an aquifer system.</title>
        <authorList>
            <person name="Anantharaman K."/>
            <person name="Brown C.T."/>
            <person name="Hug L.A."/>
            <person name="Sharon I."/>
            <person name="Castelle C.J."/>
            <person name="Probst A.J."/>
            <person name="Thomas B.C."/>
            <person name="Singh A."/>
            <person name="Wilkins M.J."/>
            <person name="Karaoz U."/>
            <person name="Brodie E.L."/>
            <person name="Williams K.H."/>
            <person name="Hubbard S.S."/>
            <person name="Banfield J.F."/>
        </authorList>
    </citation>
    <scope>NUCLEOTIDE SEQUENCE [LARGE SCALE GENOMIC DNA]</scope>
</reference>
<evidence type="ECO:0000313" key="1">
    <source>
        <dbReference type="EMBL" id="OGK18786.1"/>
    </source>
</evidence>
<evidence type="ECO:0000313" key="2">
    <source>
        <dbReference type="Proteomes" id="UP000176850"/>
    </source>
</evidence>
<dbReference type="AlphaFoldDB" id="A0A1F7GJD5"/>
<proteinExistence type="predicted"/>
<comment type="caution">
    <text evidence="1">The sequence shown here is derived from an EMBL/GenBank/DDBJ whole genome shotgun (WGS) entry which is preliminary data.</text>
</comment>
<accession>A0A1F7GJD5</accession>
<gene>
    <name evidence="1" type="ORF">A2799_03880</name>
</gene>
<dbReference type="EMBL" id="MFZH01000025">
    <property type="protein sequence ID" value="OGK18786.1"/>
    <property type="molecule type" value="Genomic_DNA"/>
</dbReference>
<organism evidence="1 2">
    <name type="scientific">Candidatus Roizmanbacteria bacterium RIFCSPHIGHO2_01_FULL_39_24</name>
    <dbReference type="NCBI Taxonomy" id="1802032"/>
    <lineage>
        <taxon>Bacteria</taxon>
        <taxon>Candidatus Roizmaniibacteriota</taxon>
    </lineage>
</organism>